<reference evidence="4" key="1">
    <citation type="submission" date="2018-05" db="EMBL/GenBank/DDBJ databases">
        <authorList>
            <person name="Cea G.-C."/>
            <person name="William W."/>
        </authorList>
    </citation>
    <scope>NUCLEOTIDE SEQUENCE [LARGE SCALE GENOMIC DNA]</scope>
    <source>
        <strain evidence="4">DB21MT 5</strain>
    </source>
</reference>
<keyword evidence="4" id="KW-1185">Reference proteome</keyword>
<organism evidence="3 4">
    <name type="scientific">Moritella yayanosii</name>
    <dbReference type="NCBI Taxonomy" id="69539"/>
    <lineage>
        <taxon>Bacteria</taxon>
        <taxon>Pseudomonadati</taxon>
        <taxon>Pseudomonadota</taxon>
        <taxon>Gammaproteobacteria</taxon>
        <taxon>Alteromonadales</taxon>
        <taxon>Moritellaceae</taxon>
        <taxon>Moritella</taxon>
    </lineage>
</organism>
<dbReference type="KEGG" id="mya:MORIYA_1987"/>
<evidence type="ECO:0000256" key="2">
    <source>
        <dbReference type="SAM" id="SignalP"/>
    </source>
</evidence>
<feature type="coiled-coil region" evidence="1">
    <location>
        <begin position="69"/>
        <end position="96"/>
    </location>
</feature>
<evidence type="ECO:0000313" key="3">
    <source>
        <dbReference type="EMBL" id="SQD78465.1"/>
    </source>
</evidence>
<sequence length="153" mass="17861">MKYSVLMILCLLTSTAQASYCSGKNWQDAYQLYTHNIDLLNNHIDRYNVLLDKVNLSEVGKGEQRFRVAKSSIEELDQLNIEVESLESKFNKVKQFWQLISDNCLHDDELDYNNKALENVRGADIGRKEVNDLLSRIEIVRSRFFQAIKLTHY</sequence>
<keyword evidence="1" id="KW-0175">Coiled coil</keyword>
<dbReference type="EMBL" id="LS483250">
    <property type="protein sequence ID" value="SQD78465.1"/>
    <property type="molecule type" value="Genomic_DNA"/>
</dbReference>
<name>A0A330LWI4_9GAMM</name>
<feature type="signal peptide" evidence="2">
    <location>
        <begin position="1"/>
        <end position="18"/>
    </location>
</feature>
<dbReference type="Proteomes" id="UP000250163">
    <property type="component" value="Chromosome MORIYA"/>
</dbReference>
<evidence type="ECO:0000313" key="4">
    <source>
        <dbReference type="Proteomes" id="UP000250163"/>
    </source>
</evidence>
<accession>A0A330LWI4</accession>
<gene>
    <name evidence="3" type="ORF">MORIYA_1987</name>
</gene>
<dbReference type="AlphaFoldDB" id="A0A330LWI4"/>
<protein>
    <submittedName>
        <fullName evidence="3">Uncharacterized protein</fullName>
    </submittedName>
</protein>
<proteinExistence type="predicted"/>
<feature type="chain" id="PRO_5016235605" evidence="2">
    <location>
        <begin position="19"/>
        <end position="153"/>
    </location>
</feature>
<evidence type="ECO:0000256" key="1">
    <source>
        <dbReference type="SAM" id="Coils"/>
    </source>
</evidence>
<keyword evidence="2" id="KW-0732">Signal</keyword>